<keyword evidence="3" id="KW-0288">FMN</keyword>
<protein>
    <submittedName>
        <fullName evidence="7">UbiX family flavin prenyltransferase</fullName>
    </submittedName>
</protein>
<evidence type="ECO:0000256" key="4">
    <source>
        <dbReference type="ARBA" id="ARBA00022679"/>
    </source>
</evidence>
<evidence type="ECO:0000313" key="8">
    <source>
        <dbReference type="Proteomes" id="UP001432011"/>
    </source>
</evidence>
<feature type="region of interest" description="Disordered" evidence="5">
    <location>
        <begin position="133"/>
        <end position="163"/>
    </location>
</feature>
<feature type="domain" description="Flavoprotein" evidence="6">
    <location>
        <begin position="27"/>
        <end position="120"/>
    </location>
</feature>
<keyword evidence="8" id="KW-1185">Reference proteome</keyword>
<evidence type="ECO:0000256" key="5">
    <source>
        <dbReference type="SAM" id="MobiDB-lite"/>
    </source>
</evidence>
<dbReference type="NCBIfam" id="TIGR00421">
    <property type="entry name" value="ubiX_pad"/>
    <property type="match status" value="1"/>
</dbReference>
<dbReference type="EMBL" id="CP108085">
    <property type="protein sequence ID" value="WUP75838.1"/>
    <property type="molecule type" value="Genomic_DNA"/>
</dbReference>
<sequence length="163" mass="17264">MPSRATFDAEVVHNFRDIGASIASGYPVDGMIVIPCSVKTLGAIASGVSENLLVRAADVTLKERRRLVLCVRETPLHLGHLWAMVTATEIGAIIAPPMPAFYSNPESLDDVVDHIVARALSLIGVHVPAAPPWQGTPASATRTGDQERPGDADPATVLGRPAW</sequence>
<name>A0ABZ1SS28_9ACTN</name>
<gene>
    <name evidence="7" type="ORF">OG913_02050</name>
</gene>
<evidence type="ECO:0000256" key="1">
    <source>
        <dbReference type="ARBA" id="ARBA00022602"/>
    </source>
</evidence>
<organism evidence="7 8">
    <name type="scientific">Microbispora hainanensis</name>
    <dbReference type="NCBI Taxonomy" id="568844"/>
    <lineage>
        <taxon>Bacteria</taxon>
        <taxon>Bacillati</taxon>
        <taxon>Actinomycetota</taxon>
        <taxon>Actinomycetes</taxon>
        <taxon>Streptosporangiales</taxon>
        <taxon>Streptosporangiaceae</taxon>
        <taxon>Microbispora</taxon>
    </lineage>
</organism>
<dbReference type="Pfam" id="PF02441">
    <property type="entry name" value="Flavoprotein"/>
    <property type="match status" value="1"/>
</dbReference>
<keyword evidence="4" id="KW-0808">Transferase</keyword>
<dbReference type="InterPro" id="IPR003382">
    <property type="entry name" value="Flavoprotein"/>
</dbReference>
<dbReference type="SUPFAM" id="SSF52507">
    <property type="entry name" value="Homo-oligomeric flavin-containing Cys decarboxylases, HFCD"/>
    <property type="match status" value="1"/>
</dbReference>
<keyword evidence="2" id="KW-0285">Flavoprotein</keyword>
<evidence type="ECO:0000313" key="7">
    <source>
        <dbReference type="EMBL" id="WUP75838.1"/>
    </source>
</evidence>
<dbReference type="Gene3D" id="3.40.50.1950">
    <property type="entry name" value="Flavin prenyltransferase-like"/>
    <property type="match status" value="1"/>
</dbReference>
<dbReference type="Proteomes" id="UP001432011">
    <property type="component" value="Chromosome"/>
</dbReference>
<reference evidence="7" key="1">
    <citation type="submission" date="2022-10" db="EMBL/GenBank/DDBJ databases">
        <title>The complete genomes of actinobacterial strains from the NBC collection.</title>
        <authorList>
            <person name="Joergensen T.S."/>
            <person name="Alvarez Arevalo M."/>
            <person name="Sterndorff E.B."/>
            <person name="Faurdal D."/>
            <person name="Vuksanovic O."/>
            <person name="Mourched A.-S."/>
            <person name="Charusanti P."/>
            <person name="Shaw S."/>
            <person name="Blin K."/>
            <person name="Weber T."/>
        </authorList>
    </citation>
    <scope>NUCLEOTIDE SEQUENCE</scope>
    <source>
        <strain evidence="7">NBC_00254</strain>
    </source>
</reference>
<evidence type="ECO:0000256" key="2">
    <source>
        <dbReference type="ARBA" id="ARBA00022630"/>
    </source>
</evidence>
<dbReference type="InterPro" id="IPR004507">
    <property type="entry name" value="UbiX-like"/>
</dbReference>
<evidence type="ECO:0000259" key="6">
    <source>
        <dbReference type="Pfam" id="PF02441"/>
    </source>
</evidence>
<dbReference type="InterPro" id="IPR036551">
    <property type="entry name" value="Flavin_trans-like"/>
</dbReference>
<proteinExistence type="predicted"/>
<accession>A0ABZ1SS28</accession>
<evidence type="ECO:0000256" key="3">
    <source>
        <dbReference type="ARBA" id="ARBA00022643"/>
    </source>
</evidence>
<dbReference type="RefSeq" id="WP_328709646.1">
    <property type="nucleotide sequence ID" value="NZ_CP108085.1"/>
</dbReference>
<keyword evidence="1" id="KW-0637">Prenyltransferase</keyword>